<evidence type="ECO:0000256" key="7">
    <source>
        <dbReference type="ARBA" id="ARBA00024328"/>
    </source>
</evidence>
<name>A0A078KYQ2_9GAMM</name>
<gene>
    <name evidence="10" type="primary">acpXL</name>
    <name evidence="10" type="ORF">BN59_02348</name>
</gene>
<keyword evidence="11" id="KW-1185">Reference proteome</keyword>
<dbReference type="AlphaFoldDB" id="A0A078KYQ2"/>
<dbReference type="InterPro" id="IPR006162">
    <property type="entry name" value="Ppantetheine_attach_site"/>
</dbReference>
<keyword evidence="5" id="KW-0443">Lipid metabolism</keyword>
<keyword evidence="3" id="KW-0597">Phosphoprotein</keyword>
<dbReference type="Proteomes" id="UP000044071">
    <property type="component" value="Unassembled WGS sequence"/>
</dbReference>
<comment type="pathway">
    <text evidence="7">Glycolipid biosynthesis; KDO(2)-lipid A biosynthesis.</text>
</comment>
<proteinExistence type="predicted"/>
<dbReference type="UniPathway" id="UPA00360"/>
<dbReference type="Pfam" id="PF00550">
    <property type="entry name" value="PP-binding"/>
    <property type="match status" value="1"/>
</dbReference>
<dbReference type="InterPro" id="IPR036736">
    <property type="entry name" value="ACP-like_sf"/>
</dbReference>
<dbReference type="GO" id="GO:0009245">
    <property type="term" value="P:lipid A biosynthetic process"/>
    <property type="evidence" value="ECO:0007669"/>
    <property type="project" value="TreeGrafter"/>
</dbReference>
<evidence type="ECO:0000256" key="8">
    <source>
        <dbReference type="ARBA" id="ARBA00024402"/>
    </source>
</evidence>
<dbReference type="PANTHER" id="PTHR20863:SF76">
    <property type="entry name" value="CARRIER DOMAIN-CONTAINING PROTEIN"/>
    <property type="match status" value="1"/>
</dbReference>
<evidence type="ECO:0000256" key="6">
    <source>
        <dbReference type="ARBA" id="ARBA00023160"/>
    </source>
</evidence>
<dbReference type="GO" id="GO:0036104">
    <property type="term" value="P:Kdo2-lipid A biosynthetic process"/>
    <property type="evidence" value="ECO:0007669"/>
    <property type="project" value="UniProtKB-UniPathway"/>
</dbReference>
<dbReference type="GO" id="GO:0000036">
    <property type="term" value="F:acyl carrier activity"/>
    <property type="evidence" value="ECO:0007669"/>
    <property type="project" value="TreeGrafter"/>
</dbReference>
<evidence type="ECO:0000313" key="11">
    <source>
        <dbReference type="Proteomes" id="UP000044071"/>
    </source>
</evidence>
<dbReference type="Gene3D" id="1.10.1200.10">
    <property type="entry name" value="ACP-like"/>
    <property type="match status" value="1"/>
</dbReference>
<evidence type="ECO:0000256" key="3">
    <source>
        <dbReference type="ARBA" id="ARBA00022553"/>
    </source>
</evidence>
<dbReference type="GO" id="GO:0016020">
    <property type="term" value="C:membrane"/>
    <property type="evidence" value="ECO:0007669"/>
    <property type="project" value="GOC"/>
</dbReference>
<evidence type="ECO:0000259" key="9">
    <source>
        <dbReference type="PROSITE" id="PS50075"/>
    </source>
</evidence>
<dbReference type="InterPro" id="IPR009081">
    <property type="entry name" value="PP-bd_ACP"/>
</dbReference>
<dbReference type="PANTHER" id="PTHR20863">
    <property type="entry name" value="ACYL CARRIER PROTEIN"/>
    <property type="match status" value="1"/>
</dbReference>
<evidence type="ECO:0000313" key="10">
    <source>
        <dbReference type="EMBL" id="CDZ78051.1"/>
    </source>
</evidence>
<keyword evidence="6" id="KW-0275">Fatty acid biosynthesis</keyword>
<dbReference type="STRING" id="1034943.BN59_02348"/>
<sequence>MNVDSVYPKVREIIADVLVIDEEEVSLNSRLISDLGAESIDFLDLVFQLEKEFDIKIPRGQLEKNARGDLAEDEFEKGGVLTVKGMQALKNYLSEVPAEHFKANLKVNEIPMLFTVETFCKLIVNAVSEQKLCETVV</sequence>
<keyword evidence="2" id="KW-0444">Lipid biosynthesis</keyword>
<dbReference type="PROSITE" id="PS00012">
    <property type="entry name" value="PHOSPHOPANTETHEINE"/>
    <property type="match status" value="1"/>
</dbReference>
<accession>A0A078KYQ2</accession>
<keyword evidence="4" id="KW-0276">Fatty acid metabolism</keyword>
<reference evidence="10 11" key="1">
    <citation type="submission" date="2014-06" db="EMBL/GenBank/DDBJ databases">
        <authorList>
            <person name="Urmite Genomes Urmite Genomes"/>
        </authorList>
    </citation>
    <scope>NUCLEOTIDE SEQUENCE [LARGE SCALE GENOMIC DNA]</scope>
</reference>
<dbReference type="eggNOG" id="COG0236">
    <property type="taxonomic scope" value="Bacteria"/>
</dbReference>
<dbReference type="SUPFAM" id="SSF47336">
    <property type="entry name" value="ACP-like"/>
    <property type="match status" value="1"/>
</dbReference>
<keyword evidence="1" id="KW-0596">Phosphopantetheine</keyword>
<evidence type="ECO:0000256" key="1">
    <source>
        <dbReference type="ARBA" id="ARBA00022450"/>
    </source>
</evidence>
<dbReference type="RefSeq" id="WP_043874483.1">
    <property type="nucleotide sequence ID" value="NZ_CCVW01000002.1"/>
</dbReference>
<feature type="domain" description="Carrier" evidence="9">
    <location>
        <begin position="4"/>
        <end position="79"/>
    </location>
</feature>
<organism evidence="10 11">
    <name type="scientific">Legionella massiliensis</name>
    <dbReference type="NCBI Taxonomy" id="1034943"/>
    <lineage>
        <taxon>Bacteria</taxon>
        <taxon>Pseudomonadati</taxon>
        <taxon>Pseudomonadota</taxon>
        <taxon>Gammaproteobacteria</taxon>
        <taxon>Legionellales</taxon>
        <taxon>Legionellaceae</taxon>
        <taxon>Legionella</taxon>
    </lineage>
</organism>
<dbReference type="OrthoDB" id="9809025at2"/>
<protein>
    <recommendedName>
        <fullName evidence="8">Acyl carrier protein AcpXL</fullName>
    </recommendedName>
</protein>
<dbReference type="GO" id="GO:0000035">
    <property type="term" value="F:acyl binding"/>
    <property type="evidence" value="ECO:0007669"/>
    <property type="project" value="TreeGrafter"/>
</dbReference>
<dbReference type="PROSITE" id="PS50075">
    <property type="entry name" value="CARRIER"/>
    <property type="match status" value="1"/>
</dbReference>
<dbReference type="EMBL" id="CCSB01000002">
    <property type="protein sequence ID" value="CDZ78051.1"/>
    <property type="molecule type" value="Genomic_DNA"/>
</dbReference>
<dbReference type="InterPro" id="IPR003231">
    <property type="entry name" value="ACP"/>
</dbReference>
<evidence type="ECO:0000256" key="4">
    <source>
        <dbReference type="ARBA" id="ARBA00022832"/>
    </source>
</evidence>
<evidence type="ECO:0000256" key="5">
    <source>
        <dbReference type="ARBA" id="ARBA00023098"/>
    </source>
</evidence>
<dbReference type="GO" id="GO:0005829">
    <property type="term" value="C:cytosol"/>
    <property type="evidence" value="ECO:0007669"/>
    <property type="project" value="TreeGrafter"/>
</dbReference>
<evidence type="ECO:0000256" key="2">
    <source>
        <dbReference type="ARBA" id="ARBA00022516"/>
    </source>
</evidence>